<dbReference type="Gene3D" id="3.30.70.1060">
    <property type="entry name" value="Dimeric alpha+beta barrel"/>
    <property type="match status" value="1"/>
</dbReference>
<dbReference type="Pfam" id="PF03795">
    <property type="entry name" value="YCII"/>
    <property type="match status" value="1"/>
</dbReference>
<name>A0A1C5JHN0_9ACTN</name>
<evidence type="ECO:0000256" key="1">
    <source>
        <dbReference type="ARBA" id="ARBA00007689"/>
    </source>
</evidence>
<dbReference type="RefSeq" id="WP_089014164.1">
    <property type="nucleotide sequence ID" value="NZ_LT607754.1"/>
</dbReference>
<evidence type="ECO:0000259" key="2">
    <source>
        <dbReference type="Pfam" id="PF03795"/>
    </source>
</evidence>
<accession>A0A1C5JHN0</accession>
<protein>
    <submittedName>
        <fullName evidence="3">Uncharacterized conserved protein</fullName>
    </submittedName>
</protein>
<dbReference type="InterPro" id="IPR005545">
    <property type="entry name" value="YCII"/>
</dbReference>
<reference evidence="4" key="1">
    <citation type="submission" date="2016-06" db="EMBL/GenBank/DDBJ databases">
        <authorList>
            <person name="Varghese N."/>
            <person name="Submissions Spin"/>
        </authorList>
    </citation>
    <scope>NUCLEOTIDE SEQUENCE [LARGE SCALE GENOMIC DNA]</scope>
    <source>
        <strain evidence="4">DSM 43819</strain>
    </source>
</reference>
<dbReference type="AlphaFoldDB" id="A0A1C5JHN0"/>
<dbReference type="EMBL" id="LT607754">
    <property type="protein sequence ID" value="SCG69719.1"/>
    <property type="molecule type" value="Genomic_DNA"/>
</dbReference>
<dbReference type="OrthoDB" id="668782at2"/>
<feature type="domain" description="YCII-related" evidence="2">
    <location>
        <begin position="26"/>
        <end position="98"/>
    </location>
</feature>
<sequence length="120" mass="13370">MKYMIMMFGGLGETLANRSPEWISGMQKLMMEIDGELRENGELVASDALVDPAQATTVRFHNGAPLPTDGPFAEVKESLAGFWIVDVSEERAIEIASRAVAYIEFPMEVRRLMDHQPPQS</sequence>
<evidence type="ECO:0000313" key="3">
    <source>
        <dbReference type="EMBL" id="SCG69719.1"/>
    </source>
</evidence>
<evidence type="ECO:0000313" key="4">
    <source>
        <dbReference type="Proteomes" id="UP000198221"/>
    </source>
</evidence>
<comment type="similarity">
    <text evidence="1">Belongs to the YciI family.</text>
</comment>
<dbReference type="InterPro" id="IPR011008">
    <property type="entry name" value="Dimeric_a/b-barrel"/>
</dbReference>
<dbReference type="PANTHER" id="PTHR35174:SF3">
    <property type="entry name" value="BLL7171 PROTEIN"/>
    <property type="match status" value="1"/>
</dbReference>
<organism evidence="3 4">
    <name type="scientific">Micromonospora inositola</name>
    <dbReference type="NCBI Taxonomy" id="47865"/>
    <lineage>
        <taxon>Bacteria</taxon>
        <taxon>Bacillati</taxon>
        <taxon>Actinomycetota</taxon>
        <taxon>Actinomycetes</taxon>
        <taxon>Micromonosporales</taxon>
        <taxon>Micromonosporaceae</taxon>
        <taxon>Micromonospora</taxon>
    </lineage>
</organism>
<gene>
    <name evidence="3" type="ORF">GA0070613_4656</name>
</gene>
<dbReference type="Proteomes" id="UP000198221">
    <property type="component" value="Chromosome I"/>
</dbReference>
<dbReference type="PANTHER" id="PTHR35174">
    <property type="entry name" value="BLL7171 PROTEIN-RELATED"/>
    <property type="match status" value="1"/>
</dbReference>
<keyword evidence="4" id="KW-1185">Reference proteome</keyword>
<dbReference type="SUPFAM" id="SSF54909">
    <property type="entry name" value="Dimeric alpha+beta barrel"/>
    <property type="match status" value="1"/>
</dbReference>
<proteinExistence type="inferred from homology"/>